<evidence type="ECO:0000313" key="3">
    <source>
        <dbReference type="Proteomes" id="UP001237105"/>
    </source>
</evidence>
<sequence>MVSKIRTGLVVAAAALGTAAFAVPAGGAQGSASSVRAPVCRGETIRIDGGTLEYGECSSNGMRQVTGTLNDNKNNDRCVRSKVVFVPNGPTVKDKDCGGAKTKVTTGWHKASDAKVYLSG</sequence>
<name>A0ABT6ST26_9ACTN</name>
<evidence type="ECO:0008006" key="4">
    <source>
        <dbReference type="Google" id="ProtNLM"/>
    </source>
</evidence>
<keyword evidence="1" id="KW-0732">Signal</keyword>
<feature type="chain" id="PRO_5047177409" description="Secreted protein" evidence="1">
    <location>
        <begin position="23"/>
        <end position="120"/>
    </location>
</feature>
<dbReference type="EMBL" id="JASCIS010000005">
    <property type="protein sequence ID" value="MDI3418268.1"/>
    <property type="molecule type" value="Genomic_DNA"/>
</dbReference>
<protein>
    <recommendedName>
        <fullName evidence="4">Secreted protein</fullName>
    </recommendedName>
</protein>
<evidence type="ECO:0000256" key="1">
    <source>
        <dbReference type="SAM" id="SignalP"/>
    </source>
</evidence>
<gene>
    <name evidence="2" type="ORF">QIT00_06785</name>
</gene>
<dbReference type="RefSeq" id="WP_282534181.1">
    <property type="nucleotide sequence ID" value="NZ_JASCIS010000005.1"/>
</dbReference>
<organism evidence="2 3">
    <name type="scientific">Streptomyces luteolus</name>
    <dbReference type="NCBI Taxonomy" id="3043615"/>
    <lineage>
        <taxon>Bacteria</taxon>
        <taxon>Bacillati</taxon>
        <taxon>Actinomycetota</taxon>
        <taxon>Actinomycetes</taxon>
        <taxon>Kitasatosporales</taxon>
        <taxon>Streptomycetaceae</taxon>
        <taxon>Streptomyces</taxon>
    </lineage>
</organism>
<accession>A0ABT6ST26</accession>
<feature type="signal peptide" evidence="1">
    <location>
        <begin position="1"/>
        <end position="22"/>
    </location>
</feature>
<comment type="caution">
    <text evidence="2">The sequence shown here is derived from an EMBL/GenBank/DDBJ whole genome shotgun (WGS) entry which is preliminary data.</text>
</comment>
<reference evidence="2 3" key="1">
    <citation type="submission" date="2023-05" db="EMBL/GenBank/DDBJ databases">
        <title>Draft genome sequence of Streptomyces sp. B-S-A12 isolated from a cave soil in Thailand.</title>
        <authorList>
            <person name="Chamroensaksri N."/>
            <person name="Muangham S."/>
        </authorList>
    </citation>
    <scope>NUCLEOTIDE SEQUENCE [LARGE SCALE GENOMIC DNA]</scope>
    <source>
        <strain evidence="2 3">B-S-A12</strain>
    </source>
</reference>
<proteinExistence type="predicted"/>
<dbReference type="Proteomes" id="UP001237105">
    <property type="component" value="Unassembled WGS sequence"/>
</dbReference>
<keyword evidence="3" id="KW-1185">Reference proteome</keyword>
<evidence type="ECO:0000313" key="2">
    <source>
        <dbReference type="EMBL" id="MDI3418268.1"/>
    </source>
</evidence>